<comment type="caution">
    <text evidence="6">The sequence shown here is derived from an EMBL/GenBank/DDBJ whole genome shotgun (WGS) entry which is preliminary data.</text>
</comment>
<dbReference type="InterPro" id="IPR029026">
    <property type="entry name" value="tRNA_m1G_MTases_N"/>
</dbReference>
<dbReference type="SMART" id="SM00967">
    <property type="entry name" value="SpoU_sub_bind"/>
    <property type="match status" value="1"/>
</dbReference>
<organism evidence="6 7">
    <name type="scientific">Kitasatospora terrestris</name>
    <dbReference type="NCBI Taxonomy" id="258051"/>
    <lineage>
        <taxon>Bacteria</taxon>
        <taxon>Bacillati</taxon>
        <taxon>Actinomycetota</taxon>
        <taxon>Actinomycetes</taxon>
        <taxon>Kitasatosporales</taxon>
        <taxon>Streptomycetaceae</taxon>
        <taxon>Kitasatospora</taxon>
    </lineage>
</organism>
<protein>
    <submittedName>
        <fullName evidence="6">23S rRNA (Guanosine(2251)-2'-O)-methyltransferase RlmB</fullName>
    </submittedName>
</protein>
<dbReference type="InterPro" id="IPR004441">
    <property type="entry name" value="rRNA_MeTrfase_TrmH"/>
</dbReference>
<dbReference type="EMBL" id="BAABIS010000001">
    <property type="protein sequence ID" value="GAA4854703.1"/>
    <property type="molecule type" value="Genomic_DNA"/>
</dbReference>
<evidence type="ECO:0000259" key="5">
    <source>
        <dbReference type="SMART" id="SM00967"/>
    </source>
</evidence>
<gene>
    <name evidence="6" type="primary">rlmB</name>
    <name evidence="6" type="ORF">GCM10023235_35180</name>
</gene>
<feature type="region of interest" description="Disordered" evidence="4">
    <location>
        <begin position="1"/>
        <end position="82"/>
    </location>
</feature>
<dbReference type="InterPro" id="IPR001537">
    <property type="entry name" value="SpoU_MeTrfase"/>
</dbReference>
<dbReference type="SUPFAM" id="SSF55315">
    <property type="entry name" value="L30e-like"/>
    <property type="match status" value="1"/>
</dbReference>
<comment type="similarity">
    <text evidence="1">Belongs to the class IV-like SAM-binding methyltransferase superfamily. RNA methyltransferase TrmH family.</text>
</comment>
<dbReference type="NCBIfam" id="TIGR00186">
    <property type="entry name" value="rRNA_methyl_3"/>
    <property type="match status" value="1"/>
</dbReference>
<proteinExistence type="inferred from homology"/>
<dbReference type="RefSeq" id="WP_345697784.1">
    <property type="nucleotide sequence ID" value="NZ_BAABIS010000001.1"/>
</dbReference>
<dbReference type="InterPro" id="IPR029028">
    <property type="entry name" value="Alpha/beta_knot_MTases"/>
</dbReference>
<dbReference type="InterPro" id="IPR029064">
    <property type="entry name" value="Ribosomal_eL30-like_sf"/>
</dbReference>
<accession>A0ABP9DSL9</accession>
<dbReference type="CDD" id="cd18103">
    <property type="entry name" value="SpoU-like_RlmB"/>
    <property type="match status" value="1"/>
</dbReference>
<evidence type="ECO:0000313" key="7">
    <source>
        <dbReference type="Proteomes" id="UP001501752"/>
    </source>
</evidence>
<dbReference type="SUPFAM" id="SSF75217">
    <property type="entry name" value="alpha/beta knot"/>
    <property type="match status" value="1"/>
</dbReference>
<dbReference type="Proteomes" id="UP001501752">
    <property type="component" value="Unassembled WGS sequence"/>
</dbReference>
<feature type="domain" description="RNA 2-O ribose methyltransferase substrate binding" evidence="5">
    <location>
        <begin position="87"/>
        <end position="163"/>
    </location>
</feature>
<dbReference type="Pfam" id="PF08032">
    <property type="entry name" value="SpoU_sub_bind"/>
    <property type="match status" value="1"/>
</dbReference>
<evidence type="ECO:0000256" key="3">
    <source>
        <dbReference type="ARBA" id="ARBA00022679"/>
    </source>
</evidence>
<reference evidence="7" key="1">
    <citation type="journal article" date="2019" name="Int. J. Syst. Evol. Microbiol.">
        <title>The Global Catalogue of Microorganisms (GCM) 10K type strain sequencing project: providing services to taxonomists for standard genome sequencing and annotation.</title>
        <authorList>
            <consortium name="The Broad Institute Genomics Platform"/>
            <consortium name="The Broad Institute Genome Sequencing Center for Infectious Disease"/>
            <person name="Wu L."/>
            <person name="Ma J."/>
        </authorList>
    </citation>
    <scope>NUCLEOTIDE SEQUENCE [LARGE SCALE GENOMIC DNA]</scope>
    <source>
        <strain evidence="7">JCM 13006</strain>
    </source>
</reference>
<dbReference type="Gene3D" id="3.40.1280.10">
    <property type="match status" value="1"/>
</dbReference>
<evidence type="ECO:0000256" key="4">
    <source>
        <dbReference type="SAM" id="MobiDB-lite"/>
    </source>
</evidence>
<evidence type="ECO:0000313" key="6">
    <source>
        <dbReference type="EMBL" id="GAA4854703.1"/>
    </source>
</evidence>
<sequence length="331" mass="34353">MAGNSQRRNRRNPGSKKGASVGTGGHSRKALQGKGPTPRGEERKGHPKQRAANAALKRERDAKSRAGMRRAGAGSRSGRGGAGAAELVVGRNSVVEALQGGVPANALYVQQFIDTDDRVREAFQAANERGVPLMEAPRPQLDQMTGGLNHQGLVLQVPPYEYAHPDDLLADASDAGQDALIIALDGVTDSRNLGAVVRSAAAFGAHGVVIPERRAAGMTAGAWKTSSGAAARLPVARATNLTRALEAYQKAGLMVIGLAADGEAEIGDLELLTGPVVIVAGSEGKGLSRLVSETCDMRVRIPMPGQTESLNAGVAAGIVLYEAARLRAKRG</sequence>
<dbReference type="Gene3D" id="3.30.1330.30">
    <property type="match status" value="1"/>
</dbReference>
<name>A0ABP9DSL9_9ACTN</name>
<keyword evidence="7" id="KW-1185">Reference proteome</keyword>
<dbReference type="PANTHER" id="PTHR46429:SF1">
    <property type="entry name" value="23S RRNA (GUANOSINE-2'-O-)-METHYLTRANSFERASE RLMB"/>
    <property type="match status" value="1"/>
</dbReference>
<dbReference type="Pfam" id="PF00588">
    <property type="entry name" value="SpoU_methylase"/>
    <property type="match status" value="1"/>
</dbReference>
<dbReference type="PANTHER" id="PTHR46429">
    <property type="entry name" value="23S RRNA (GUANOSINE-2'-O-)-METHYLTRANSFERASE RLMB"/>
    <property type="match status" value="1"/>
</dbReference>
<evidence type="ECO:0000256" key="2">
    <source>
        <dbReference type="ARBA" id="ARBA00022603"/>
    </source>
</evidence>
<keyword evidence="3" id="KW-0808">Transferase</keyword>
<evidence type="ECO:0000256" key="1">
    <source>
        <dbReference type="ARBA" id="ARBA00007228"/>
    </source>
</evidence>
<keyword evidence="2" id="KW-0489">Methyltransferase</keyword>
<dbReference type="InterPro" id="IPR013123">
    <property type="entry name" value="SpoU_subst-bd"/>
</dbReference>